<keyword evidence="6 18" id="KW-0808">Transferase</keyword>
<dbReference type="PANTHER" id="PTHR13036:SF0">
    <property type="entry name" value="CHITOBIOSYLDIPHOSPHODOLICHOL BETA-MANNOSYLTRANSFERASE"/>
    <property type="match status" value="1"/>
</dbReference>
<comment type="caution">
    <text evidence="18">The sequence shown here is derived from an EMBL/GenBank/DDBJ whole genome shotgun (WGS) entry which is preliminary data.</text>
</comment>
<dbReference type="Pfam" id="PF13579">
    <property type="entry name" value="Glyco_trans_4_4"/>
    <property type="match status" value="1"/>
</dbReference>
<keyword evidence="8" id="KW-0256">Endoplasmic reticulum</keyword>
<protein>
    <recommendedName>
        <fullName evidence="4">Chitobiosyldiphosphodolichol beta-mannosyltransferase</fullName>
        <ecNumber evidence="3">2.4.1.142</ecNumber>
    </recommendedName>
    <alternativeName>
        <fullName evidence="13">Beta-1,4-mannosyltransferase</fullName>
    </alternativeName>
    <alternativeName>
        <fullName evidence="14">GDP-Man:GlcNAc2-PP-dolichol mannosyltransferase</fullName>
    </alternativeName>
    <alternativeName>
        <fullName evidence="12">GDP-mannose-dolichol diphosphochitobiose mannosyltransferase</fullName>
    </alternativeName>
</protein>
<evidence type="ECO:0000313" key="19">
    <source>
        <dbReference type="Proteomes" id="UP000318582"/>
    </source>
</evidence>
<comment type="catalytic activity">
    <reaction evidence="15">
        <text>an N,N'-diacetylchitobiosyl-diphospho-di-trans,poly-cis-dolichol + GDP-alpha-D-mannose = a beta-D-Man-(1-&gt;4)-beta-D-GlcNAc-(1-&gt;4)-alpha-D-GlcNAc-diphospho-di-trans,poly-cis-dolichol + GDP + H(+)</text>
        <dbReference type="Rhea" id="RHEA:13865"/>
        <dbReference type="Rhea" id="RHEA-COMP:19510"/>
        <dbReference type="Rhea" id="RHEA-COMP:19511"/>
        <dbReference type="ChEBI" id="CHEBI:15378"/>
        <dbReference type="ChEBI" id="CHEBI:57269"/>
        <dbReference type="ChEBI" id="CHEBI:57527"/>
        <dbReference type="ChEBI" id="CHEBI:58189"/>
        <dbReference type="ChEBI" id="CHEBI:58472"/>
        <dbReference type="EC" id="2.4.1.142"/>
    </reaction>
    <physiologicalReaction direction="left-to-right" evidence="15">
        <dbReference type="Rhea" id="RHEA:13866"/>
    </physiologicalReaction>
</comment>
<evidence type="ECO:0000256" key="5">
    <source>
        <dbReference type="ARBA" id="ARBA00022676"/>
    </source>
</evidence>
<feature type="domain" description="Glycosyl transferase family 1" evidence="16">
    <location>
        <begin position="299"/>
        <end position="426"/>
    </location>
</feature>
<dbReference type="InterPro" id="IPR028098">
    <property type="entry name" value="Glyco_trans_4-like_N"/>
</dbReference>
<dbReference type="InterPro" id="IPR026051">
    <property type="entry name" value="ALG1-like"/>
</dbReference>
<evidence type="ECO:0000313" key="18">
    <source>
        <dbReference type="EMBL" id="TPX55771.1"/>
    </source>
</evidence>
<feature type="domain" description="Glycosyltransferase subfamily 4-like N-terminal" evidence="17">
    <location>
        <begin position="62"/>
        <end position="220"/>
    </location>
</feature>
<evidence type="ECO:0000256" key="6">
    <source>
        <dbReference type="ARBA" id="ARBA00022679"/>
    </source>
</evidence>
<dbReference type="PANTHER" id="PTHR13036">
    <property type="entry name" value="BETA1,4 MANNOSYLTRANSFERASE"/>
    <property type="match status" value="1"/>
</dbReference>
<organism evidence="18 19">
    <name type="scientific">Powellomyces hirtus</name>
    <dbReference type="NCBI Taxonomy" id="109895"/>
    <lineage>
        <taxon>Eukaryota</taxon>
        <taxon>Fungi</taxon>
        <taxon>Fungi incertae sedis</taxon>
        <taxon>Chytridiomycota</taxon>
        <taxon>Chytridiomycota incertae sedis</taxon>
        <taxon>Chytridiomycetes</taxon>
        <taxon>Spizellomycetales</taxon>
        <taxon>Powellomycetaceae</taxon>
        <taxon>Powellomyces</taxon>
    </lineage>
</organism>
<gene>
    <name evidence="18" type="primary">ALG1</name>
    <name evidence="18" type="ORF">PhCBS80983_g05043</name>
</gene>
<sequence length="466" mass="51281">MSGVFGILLLLTAPLLGPFILWHIHLRTRAFPAASKTVLVLVLGDIGRSPRTQYHALSLATAGGCRVHLIGYSGTEPLPALTANKKIKVHYIPTPGRLDRNGNRLLYILQAGIRAVTQVVQVVSVALFEIPQPGFVLVQNPPAVPTLLLAQYLRFALKASLIIDWHNFGYSIMALSLGSQSPIVKFARMYEQCVGRSAAAHLCVSKAMATELRSVWNVRGPVITLYDKSPSHFKRLSLPEIHAFTSRFPTSTSLFTTITATGTPEYIPTRPALLVTSTSWTEDEDFDLLIDAMCAYDAALAEAKKTGNRELRRLVLVITGKGPLKQRYDQKIGNLVLEYVTIVTVWLPADQYPLLLGSADLGISLHTSSSGLDLPMKIVDMFGCGLPVCAIDYPCLHEVVTDNTNGRLFSTSDQLCAQLTELFDTSDAMRTLSDLRKGTKQFADRRWDEEWMEVVAPVFGIKAAKE</sequence>
<comment type="function">
    <text evidence="11">Participates in the formation of the lipid-linked precursor oligosaccharide for N-glycosylation. Involved in assembling the dolichol-pyrophosphate-GlcNAc(2)-Man(5) intermediate on the cytoplasmic surface of the ER.</text>
</comment>
<evidence type="ECO:0000256" key="12">
    <source>
        <dbReference type="ARBA" id="ARBA00031434"/>
    </source>
</evidence>
<dbReference type="AlphaFoldDB" id="A0A507DW96"/>
<evidence type="ECO:0000256" key="15">
    <source>
        <dbReference type="ARBA" id="ARBA00045071"/>
    </source>
</evidence>
<keyword evidence="19" id="KW-1185">Reference proteome</keyword>
<evidence type="ECO:0000256" key="4">
    <source>
        <dbReference type="ARBA" id="ARBA00015841"/>
    </source>
</evidence>
<comment type="pathway">
    <text evidence="2">Protein modification; protein glycosylation.</text>
</comment>
<evidence type="ECO:0000259" key="17">
    <source>
        <dbReference type="Pfam" id="PF13579"/>
    </source>
</evidence>
<dbReference type="Proteomes" id="UP000318582">
    <property type="component" value="Unassembled WGS sequence"/>
</dbReference>
<accession>A0A507DW96</accession>
<dbReference type="Pfam" id="PF00534">
    <property type="entry name" value="Glycos_transf_1"/>
    <property type="match status" value="1"/>
</dbReference>
<dbReference type="STRING" id="109895.A0A507DW96"/>
<keyword evidence="5 18" id="KW-0328">Glycosyltransferase</keyword>
<evidence type="ECO:0000259" key="16">
    <source>
        <dbReference type="Pfam" id="PF00534"/>
    </source>
</evidence>
<evidence type="ECO:0000256" key="13">
    <source>
        <dbReference type="ARBA" id="ARBA00031566"/>
    </source>
</evidence>
<dbReference type="GO" id="GO:0005789">
    <property type="term" value="C:endoplasmic reticulum membrane"/>
    <property type="evidence" value="ECO:0007669"/>
    <property type="project" value="UniProtKB-SubCell"/>
</dbReference>
<name>A0A507DW96_9FUNG</name>
<evidence type="ECO:0000256" key="14">
    <source>
        <dbReference type="ARBA" id="ARBA00033088"/>
    </source>
</evidence>
<evidence type="ECO:0000256" key="8">
    <source>
        <dbReference type="ARBA" id="ARBA00022824"/>
    </source>
</evidence>
<evidence type="ECO:0000256" key="9">
    <source>
        <dbReference type="ARBA" id="ARBA00022989"/>
    </source>
</evidence>
<evidence type="ECO:0000256" key="3">
    <source>
        <dbReference type="ARBA" id="ARBA00012611"/>
    </source>
</evidence>
<evidence type="ECO:0000256" key="10">
    <source>
        <dbReference type="ARBA" id="ARBA00023136"/>
    </source>
</evidence>
<comment type="subcellular location">
    <subcellularLocation>
        <location evidence="1">Endoplasmic reticulum membrane</location>
        <topology evidence="1">Single-pass membrane protein</topology>
    </subcellularLocation>
</comment>
<keyword evidence="10" id="KW-0472">Membrane</keyword>
<proteinExistence type="predicted"/>
<evidence type="ECO:0000256" key="7">
    <source>
        <dbReference type="ARBA" id="ARBA00022692"/>
    </source>
</evidence>
<keyword evidence="9" id="KW-1133">Transmembrane helix</keyword>
<dbReference type="EC" id="2.4.1.142" evidence="3"/>
<dbReference type="Gene3D" id="3.40.50.2000">
    <property type="entry name" value="Glycogen Phosphorylase B"/>
    <property type="match status" value="1"/>
</dbReference>
<dbReference type="EMBL" id="QEAQ01000096">
    <property type="protein sequence ID" value="TPX55771.1"/>
    <property type="molecule type" value="Genomic_DNA"/>
</dbReference>
<reference evidence="18 19" key="1">
    <citation type="journal article" date="2019" name="Sci. Rep.">
        <title>Comparative genomics of chytrid fungi reveal insights into the obligate biotrophic and pathogenic lifestyle of Synchytrium endobioticum.</title>
        <authorList>
            <person name="van de Vossenberg B.T.L.H."/>
            <person name="Warris S."/>
            <person name="Nguyen H.D.T."/>
            <person name="van Gent-Pelzer M.P.E."/>
            <person name="Joly D.L."/>
            <person name="van de Geest H.C."/>
            <person name="Bonants P.J.M."/>
            <person name="Smith D.S."/>
            <person name="Levesque C.A."/>
            <person name="van der Lee T.A.J."/>
        </authorList>
    </citation>
    <scope>NUCLEOTIDE SEQUENCE [LARGE SCALE GENOMIC DNA]</scope>
    <source>
        <strain evidence="18 19">CBS 809.83</strain>
    </source>
</reference>
<evidence type="ECO:0000256" key="1">
    <source>
        <dbReference type="ARBA" id="ARBA00004389"/>
    </source>
</evidence>
<dbReference type="InterPro" id="IPR001296">
    <property type="entry name" value="Glyco_trans_1"/>
</dbReference>
<dbReference type="GO" id="GO:0004578">
    <property type="term" value="F:chitobiosyldiphosphodolichol beta-mannosyltransferase activity"/>
    <property type="evidence" value="ECO:0007669"/>
    <property type="project" value="UniProtKB-EC"/>
</dbReference>
<dbReference type="SUPFAM" id="SSF53756">
    <property type="entry name" value="UDP-Glycosyltransferase/glycogen phosphorylase"/>
    <property type="match status" value="1"/>
</dbReference>
<evidence type="ECO:0000256" key="2">
    <source>
        <dbReference type="ARBA" id="ARBA00004922"/>
    </source>
</evidence>
<evidence type="ECO:0000256" key="11">
    <source>
        <dbReference type="ARBA" id="ARBA00024899"/>
    </source>
</evidence>
<keyword evidence="7" id="KW-0812">Transmembrane</keyword>